<keyword evidence="4" id="KW-0472">Membrane</keyword>
<dbReference type="InterPro" id="IPR008628">
    <property type="entry name" value="GPP34-like"/>
</dbReference>
<proteinExistence type="predicted"/>
<dbReference type="RefSeq" id="WP_184723772.1">
    <property type="nucleotide sequence ID" value="NZ_JACHJP010000012.1"/>
</dbReference>
<keyword evidence="3" id="KW-0446">Lipid-binding</keyword>
<dbReference type="GO" id="GO:0012505">
    <property type="term" value="C:endomembrane system"/>
    <property type="evidence" value="ECO:0007669"/>
    <property type="project" value="UniProtKB-ARBA"/>
</dbReference>
<dbReference type="Pfam" id="PF05719">
    <property type="entry name" value="GPP34"/>
    <property type="match status" value="1"/>
</dbReference>
<protein>
    <recommendedName>
        <fullName evidence="7">GPP34 family phosphoprotein</fullName>
    </recommendedName>
</protein>
<gene>
    <name evidence="5" type="ORF">FHS44_007303</name>
</gene>
<organism evidence="5 6">
    <name type="scientific">Streptosporangium saharense</name>
    <dbReference type="NCBI Taxonomy" id="1706840"/>
    <lineage>
        <taxon>Bacteria</taxon>
        <taxon>Bacillati</taxon>
        <taxon>Actinomycetota</taxon>
        <taxon>Actinomycetes</taxon>
        <taxon>Streptosporangiales</taxon>
        <taxon>Streptosporangiaceae</taxon>
        <taxon>Streptosporangium</taxon>
    </lineage>
</organism>
<dbReference type="Proteomes" id="UP000552644">
    <property type="component" value="Unassembled WGS sequence"/>
</dbReference>
<reference evidence="5 6" key="1">
    <citation type="submission" date="2020-08" db="EMBL/GenBank/DDBJ databases">
        <title>Genomic Encyclopedia of Type Strains, Phase III (KMG-III): the genomes of soil and plant-associated and newly described type strains.</title>
        <authorList>
            <person name="Whitman W."/>
        </authorList>
    </citation>
    <scope>NUCLEOTIDE SEQUENCE [LARGE SCALE GENOMIC DNA]</scope>
    <source>
        <strain evidence="5 6">CECT 8840</strain>
    </source>
</reference>
<accession>A0A7W7VS29</accession>
<evidence type="ECO:0000313" key="5">
    <source>
        <dbReference type="EMBL" id="MBB4920159.1"/>
    </source>
</evidence>
<keyword evidence="2" id="KW-0333">Golgi apparatus</keyword>
<sequence>MNGLPLPQELYLIAHEQSGRPLAHPSSMALGLAGAALLELVIGERVTVSGGRGSLADDTPLGDAVVDGFLPMIRQDRSGGDVRTWIKQAAGDVYRHTQASLVTAGALAQVTRRRMGLLSQTRHEITDMAWVVRACSGVRAAAEGREPPDARCAALCGLVGVLEVDAALYLGQPSGQLVVRLRAIAAEHSPMIKEVVGIVETLTREAAIAVYR</sequence>
<keyword evidence="6" id="KW-1185">Reference proteome</keyword>
<evidence type="ECO:0000256" key="3">
    <source>
        <dbReference type="ARBA" id="ARBA00023121"/>
    </source>
</evidence>
<dbReference type="EMBL" id="JACHJP010000012">
    <property type="protein sequence ID" value="MBB4920159.1"/>
    <property type="molecule type" value="Genomic_DNA"/>
</dbReference>
<name>A0A7W7VS29_9ACTN</name>
<evidence type="ECO:0000256" key="1">
    <source>
        <dbReference type="ARBA" id="ARBA00004255"/>
    </source>
</evidence>
<evidence type="ECO:0000313" key="6">
    <source>
        <dbReference type="Proteomes" id="UP000552644"/>
    </source>
</evidence>
<dbReference type="Gene3D" id="1.10.3630.10">
    <property type="entry name" value="yeast vps74-n-term truncation variant domain like"/>
    <property type="match status" value="1"/>
</dbReference>
<comment type="caution">
    <text evidence="5">The sequence shown here is derived from an EMBL/GenBank/DDBJ whole genome shotgun (WGS) entry which is preliminary data.</text>
</comment>
<dbReference type="GO" id="GO:0005737">
    <property type="term" value="C:cytoplasm"/>
    <property type="evidence" value="ECO:0007669"/>
    <property type="project" value="UniProtKB-ARBA"/>
</dbReference>
<evidence type="ECO:0000256" key="4">
    <source>
        <dbReference type="ARBA" id="ARBA00023136"/>
    </source>
</evidence>
<evidence type="ECO:0008006" key="7">
    <source>
        <dbReference type="Google" id="ProtNLM"/>
    </source>
</evidence>
<dbReference type="InterPro" id="IPR038261">
    <property type="entry name" value="GPP34-like_sf"/>
</dbReference>
<comment type="subcellular location">
    <subcellularLocation>
        <location evidence="1">Golgi apparatus membrane</location>
        <topology evidence="1">Peripheral membrane protein</topology>
        <orientation evidence="1">Cytoplasmic side</orientation>
    </subcellularLocation>
</comment>
<evidence type="ECO:0000256" key="2">
    <source>
        <dbReference type="ARBA" id="ARBA00023034"/>
    </source>
</evidence>
<dbReference type="AlphaFoldDB" id="A0A7W7VS29"/>
<dbReference type="GO" id="GO:0070273">
    <property type="term" value="F:phosphatidylinositol-4-phosphate binding"/>
    <property type="evidence" value="ECO:0007669"/>
    <property type="project" value="InterPro"/>
</dbReference>